<evidence type="ECO:0000313" key="1">
    <source>
        <dbReference type="EMBL" id="KKP97996.1"/>
    </source>
</evidence>
<protein>
    <submittedName>
        <fullName evidence="1">Uncharacterized protein</fullName>
    </submittedName>
</protein>
<gene>
    <name evidence="1" type="ORF">US05_C0009G0013</name>
</gene>
<accession>A0A0G0EA70</accession>
<organism evidence="1 2">
    <name type="scientific">Candidatus Nomurabacteria bacterium GW2011_GWA1_36_15</name>
    <dbReference type="NCBI Taxonomy" id="1618728"/>
    <lineage>
        <taxon>Bacteria</taxon>
        <taxon>Candidatus Nomuraibacteriota</taxon>
    </lineage>
</organism>
<dbReference type="EMBL" id="LBRM01000009">
    <property type="protein sequence ID" value="KKP97996.1"/>
    <property type="molecule type" value="Genomic_DNA"/>
</dbReference>
<reference evidence="1 2" key="1">
    <citation type="journal article" date="2015" name="Nature">
        <title>rRNA introns, odd ribosomes, and small enigmatic genomes across a large radiation of phyla.</title>
        <authorList>
            <person name="Brown C.T."/>
            <person name="Hug L.A."/>
            <person name="Thomas B.C."/>
            <person name="Sharon I."/>
            <person name="Castelle C.J."/>
            <person name="Singh A."/>
            <person name="Wilkins M.J."/>
            <person name="Williams K.H."/>
            <person name="Banfield J.F."/>
        </authorList>
    </citation>
    <scope>NUCLEOTIDE SEQUENCE [LARGE SCALE GENOMIC DNA]</scope>
</reference>
<evidence type="ECO:0000313" key="2">
    <source>
        <dbReference type="Proteomes" id="UP000034606"/>
    </source>
</evidence>
<proteinExistence type="predicted"/>
<name>A0A0G0EA70_9BACT</name>
<comment type="caution">
    <text evidence="1">The sequence shown here is derived from an EMBL/GenBank/DDBJ whole genome shotgun (WGS) entry which is preliminary data.</text>
</comment>
<dbReference type="Proteomes" id="UP000034606">
    <property type="component" value="Unassembled WGS sequence"/>
</dbReference>
<sequence length="201" mass="24030">MRKIIYLGTNLQKQTELLRRIGFNQKFRSAVETIKAEFHILKREEMTIGQRLLFVENPKLVQKSKELMKNFDLPKNWEENILGYIVYDEFFFLHDPDVLSLEIESEENDADKKFYLRIFPDTSIKDIKDIWFLVQKEINPNKTKSKKKKYKNFNRDMEIYYLHLCGNSVSEISTKVKKNFPNKDLDHGNIKVIISNFKKIT</sequence>
<dbReference type="AlphaFoldDB" id="A0A0G0EA70"/>